<dbReference type="EMBL" id="JAQNDO010000001">
    <property type="protein sequence ID" value="MDC0749524.1"/>
    <property type="molecule type" value="Genomic_DNA"/>
</dbReference>
<gene>
    <name evidence="3" type="ORF">POL67_49800</name>
</gene>
<dbReference type="Proteomes" id="UP001221411">
    <property type="component" value="Unassembled WGS sequence"/>
</dbReference>
<evidence type="ECO:0000313" key="4">
    <source>
        <dbReference type="Proteomes" id="UP001221411"/>
    </source>
</evidence>
<dbReference type="PROSITE" id="PS51257">
    <property type="entry name" value="PROKAR_LIPOPROTEIN"/>
    <property type="match status" value="1"/>
</dbReference>
<dbReference type="RefSeq" id="WP_271929470.1">
    <property type="nucleotide sequence ID" value="NZ_JAQNDO010000001.1"/>
</dbReference>
<name>A0ABT5F5Z7_9BACT</name>
<protein>
    <submittedName>
        <fullName evidence="3">Uncharacterized protein</fullName>
    </submittedName>
</protein>
<feature type="region of interest" description="Disordered" evidence="1">
    <location>
        <begin position="19"/>
        <end position="62"/>
    </location>
</feature>
<reference evidence="3 4" key="1">
    <citation type="submission" date="2022-11" db="EMBL/GenBank/DDBJ databases">
        <title>Minimal conservation of predation-associated metabolite biosynthetic gene clusters underscores biosynthetic potential of Myxococcota including descriptions for ten novel species: Archangium lansinium sp. nov., Myxococcus landrumus sp. nov., Nannocystis bai.</title>
        <authorList>
            <person name="Ahearne A."/>
            <person name="Stevens C."/>
            <person name="Dowd S."/>
        </authorList>
    </citation>
    <scope>NUCLEOTIDE SEQUENCE [LARGE SCALE GENOMIC DNA]</scope>
    <source>
        <strain evidence="3 4">RJM3</strain>
    </source>
</reference>
<organism evidence="3 4">
    <name type="scientific">Polyangium mundeleinium</name>
    <dbReference type="NCBI Taxonomy" id="2995306"/>
    <lineage>
        <taxon>Bacteria</taxon>
        <taxon>Pseudomonadati</taxon>
        <taxon>Myxococcota</taxon>
        <taxon>Polyangia</taxon>
        <taxon>Polyangiales</taxon>
        <taxon>Polyangiaceae</taxon>
        <taxon>Polyangium</taxon>
    </lineage>
</organism>
<sequence length="62" mass="6209">MRSRSLLVLCVLSLFGCGGSSSETPWPAEPEGPALGPAGETSPGELDDIRSASPDAGPGVEP</sequence>
<evidence type="ECO:0000313" key="3">
    <source>
        <dbReference type="EMBL" id="MDC0749524.1"/>
    </source>
</evidence>
<comment type="caution">
    <text evidence="3">The sequence shown here is derived from an EMBL/GenBank/DDBJ whole genome shotgun (WGS) entry which is preliminary data.</text>
</comment>
<proteinExistence type="predicted"/>
<evidence type="ECO:0000256" key="1">
    <source>
        <dbReference type="SAM" id="MobiDB-lite"/>
    </source>
</evidence>
<feature type="signal peptide" evidence="2">
    <location>
        <begin position="1"/>
        <end position="22"/>
    </location>
</feature>
<keyword evidence="4" id="KW-1185">Reference proteome</keyword>
<evidence type="ECO:0000256" key="2">
    <source>
        <dbReference type="SAM" id="SignalP"/>
    </source>
</evidence>
<keyword evidence="2" id="KW-0732">Signal</keyword>
<feature type="chain" id="PRO_5046468866" evidence="2">
    <location>
        <begin position="23"/>
        <end position="62"/>
    </location>
</feature>
<feature type="compositionally biased region" description="Low complexity" evidence="1">
    <location>
        <begin position="19"/>
        <end position="40"/>
    </location>
</feature>
<accession>A0ABT5F5Z7</accession>